<dbReference type="Proteomes" id="UP001162802">
    <property type="component" value="Unassembled WGS sequence"/>
</dbReference>
<evidence type="ECO:0000313" key="2">
    <source>
        <dbReference type="Proteomes" id="UP001162802"/>
    </source>
</evidence>
<dbReference type="EMBL" id="JALHAT010000001">
    <property type="protein sequence ID" value="MCJ1959187.1"/>
    <property type="molecule type" value="Genomic_DNA"/>
</dbReference>
<gene>
    <name evidence="1" type="ORF">MTR65_00650</name>
</gene>
<reference evidence="1" key="1">
    <citation type="submission" date="2022-03" db="EMBL/GenBank/DDBJ databases">
        <title>Identification of a novel bacterium isolated from mangrove sediments.</title>
        <authorList>
            <person name="Pan X."/>
        </authorList>
    </citation>
    <scope>NUCLEOTIDE SEQUENCE</scope>
    <source>
        <strain evidence="1">B2637</strain>
    </source>
</reference>
<comment type="caution">
    <text evidence="1">The sequence shown here is derived from an EMBL/GenBank/DDBJ whole genome shotgun (WGS) entry which is preliminary data.</text>
</comment>
<protein>
    <submittedName>
        <fullName evidence="1">Uncharacterized protein</fullName>
    </submittedName>
</protein>
<dbReference type="RefSeq" id="WP_243796309.1">
    <property type="nucleotide sequence ID" value="NZ_JALHAT010000001.1"/>
</dbReference>
<evidence type="ECO:0000313" key="1">
    <source>
        <dbReference type="EMBL" id="MCJ1959187.1"/>
    </source>
</evidence>
<organism evidence="1 2">
    <name type="scientific">Novosphingobium mangrovi</name>
    <name type="common">ex Hu et al. 2023</name>
    <dbReference type="NCBI Taxonomy" id="2930094"/>
    <lineage>
        <taxon>Bacteria</taxon>
        <taxon>Pseudomonadati</taxon>
        <taxon>Pseudomonadota</taxon>
        <taxon>Alphaproteobacteria</taxon>
        <taxon>Sphingomonadales</taxon>
        <taxon>Sphingomonadaceae</taxon>
        <taxon>Novosphingobium</taxon>
    </lineage>
</organism>
<sequence length="54" mass="6171">MPRSAPHSPSRTATLRTPLDPMLRRQIHGPIQPMDEPGLITELGERLLRFLRTL</sequence>
<accession>A0ABT0A7M4</accession>
<proteinExistence type="predicted"/>
<name>A0ABT0A7M4_9SPHN</name>
<keyword evidence="2" id="KW-1185">Reference proteome</keyword>